<feature type="chain" id="PRO_5015152991" evidence="1">
    <location>
        <begin position="19"/>
        <end position="806"/>
    </location>
</feature>
<name>A0A2P6MPG3_9EUKA</name>
<dbReference type="AlphaFoldDB" id="A0A2P6MPG3"/>
<accession>A0A2P6MPG3</accession>
<sequence length="806" mass="91116">MRLYQISWLLFLTPLIHAASNPLHLAVDGAGAAFRRSDIRADTLLDYKISWANNQDNVWLHSGQVYFVSESVEYSHPISSSTKELKLVDQNVGNATDSSLGPYTQYKFTWSAGSSTIETEIRNFHEQPVIIFNYHYPEAVKNVSTSGGAKSVSSAWPSFSLKDSKLSELGILSFHDLWDAGTNHVGLKNFKGDTNSGGGSPLVAYDKDLNTVVLSALDNFKVGIQTIQDEELRCGIEGMVKEISADFTHSTILYAGKGVVDTVLGWGRTVLRHHGNDRWSDRHDDVGAKYLSYWTDNGSFYWYNNGNQNYEDIMRGVKKYHEESKIPVKHYQLDSWWYYKDGDSYQGGVVDWISRPEVFPSGIFDLVRDILKTEVTLHNRWWSPKTPYSKIYPFQSQGKYALPVFDHENIDANIFFDFLMARAKTWNCSVYEQDWMIDQFNNMDYTRNNLWAAADWQKAMGRAAKNNGMHIQYCMPLPSDYLQSVQSPAVSQIRVSDDNVPGRTTQYRIGSPSLIAYALGLMPFKDVFLTTHHQIGNSWYQGRGVEPNPELHLITAIMTSGPVGFGDKIGNTNKTLLMRSCNMEGLLLKPDHPAITPDFSFLRVFEGQTLDARLTVAELGEYHTHYLMIVNNTQSFSLHPGQFGRAGSEYVAWTFDAPDEMQWISDEKPLDVVGTAPPSFYYPKKTDYNPQYISHAYYTLSQVSEHGWVLLGEEDKYISASQQRFGELKMTATTMQSVVRGGKGEEINVRVLGPKQASPYRVTCSFGSQTELELECVAEKGCKCAGTELRRFPLRCTLPVVQLEES</sequence>
<protein>
    <submittedName>
        <fullName evidence="2">Uncharacterized protein</fullName>
    </submittedName>
</protein>
<feature type="signal peptide" evidence="1">
    <location>
        <begin position="1"/>
        <end position="18"/>
    </location>
</feature>
<organism evidence="2 3">
    <name type="scientific">Planoprotostelium fungivorum</name>
    <dbReference type="NCBI Taxonomy" id="1890364"/>
    <lineage>
        <taxon>Eukaryota</taxon>
        <taxon>Amoebozoa</taxon>
        <taxon>Evosea</taxon>
        <taxon>Variosea</taxon>
        <taxon>Cavosteliida</taxon>
        <taxon>Cavosteliaceae</taxon>
        <taxon>Planoprotostelium</taxon>
    </lineage>
</organism>
<keyword evidence="3" id="KW-1185">Reference proteome</keyword>
<evidence type="ECO:0000256" key="1">
    <source>
        <dbReference type="SAM" id="SignalP"/>
    </source>
</evidence>
<proteinExistence type="predicted"/>
<keyword evidence="1" id="KW-0732">Signal</keyword>
<dbReference type="Proteomes" id="UP000241769">
    <property type="component" value="Unassembled WGS sequence"/>
</dbReference>
<dbReference type="InParanoid" id="A0A2P6MPG3"/>
<comment type="caution">
    <text evidence="2">The sequence shown here is derived from an EMBL/GenBank/DDBJ whole genome shotgun (WGS) entry which is preliminary data.</text>
</comment>
<evidence type="ECO:0000313" key="2">
    <source>
        <dbReference type="EMBL" id="PRP73584.1"/>
    </source>
</evidence>
<gene>
    <name evidence="2" type="ORF">PROFUN_02593</name>
</gene>
<reference evidence="2 3" key="1">
    <citation type="journal article" date="2018" name="Genome Biol. Evol.">
        <title>Multiple Roots of Fruiting Body Formation in Amoebozoa.</title>
        <authorList>
            <person name="Hillmann F."/>
            <person name="Forbes G."/>
            <person name="Novohradska S."/>
            <person name="Ferling I."/>
            <person name="Riege K."/>
            <person name="Groth M."/>
            <person name="Westermann M."/>
            <person name="Marz M."/>
            <person name="Spaller T."/>
            <person name="Winckler T."/>
            <person name="Schaap P."/>
            <person name="Glockner G."/>
        </authorList>
    </citation>
    <scope>NUCLEOTIDE SEQUENCE [LARGE SCALE GENOMIC DNA]</scope>
    <source>
        <strain evidence="2 3">Jena</strain>
    </source>
</reference>
<evidence type="ECO:0000313" key="3">
    <source>
        <dbReference type="Proteomes" id="UP000241769"/>
    </source>
</evidence>
<dbReference type="InterPro" id="IPR017853">
    <property type="entry name" value="GH"/>
</dbReference>
<dbReference type="OrthoDB" id="41905at2759"/>
<dbReference type="SUPFAM" id="SSF51445">
    <property type="entry name" value="(Trans)glycosidases"/>
    <property type="match status" value="1"/>
</dbReference>
<dbReference type="EMBL" id="MDYQ01000599">
    <property type="protein sequence ID" value="PRP73584.1"/>
    <property type="molecule type" value="Genomic_DNA"/>
</dbReference>
<dbReference type="STRING" id="1890364.A0A2P6MPG3"/>